<dbReference type="GO" id="GO:0005743">
    <property type="term" value="C:mitochondrial inner membrane"/>
    <property type="evidence" value="ECO:0007669"/>
    <property type="project" value="TreeGrafter"/>
</dbReference>
<dbReference type="KEGG" id="scm:SCHCO_02606487"/>
<evidence type="ECO:0000313" key="3">
    <source>
        <dbReference type="EMBL" id="EFJ00228.1"/>
    </source>
</evidence>
<proteinExistence type="predicted"/>
<dbReference type="InterPro" id="IPR009091">
    <property type="entry name" value="RCC1/BLIP-II"/>
</dbReference>
<dbReference type="Proteomes" id="UP000007431">
    <property type="component" value="Unassembled WGS sequence"/>
</dbReference>
<organism evidence="4">
    <name type="scientific">Schizophyllum commune (strain H4-8 / FGSC 9210)</name>
    <name type="common">Split gill fungus</name>
    <dbReference type="NCBI Taxonomy" id="578458"/>
    <lineage>
        <taxon>Eukaryota</taxon>
        <taxon>Fungi</taxon>
        <taxon>Dikarya</taxon>
        <taxon>Basidiomycota</taxon>
        <taxon>Agaricomycotina</taxon>
        <taxon>Agaricomycetes</taxon>
        <taxon>Agaricomycetidae</taxon>
        <taxon>Agaricales</taxon>
        <taxon>Schizophyllaceae</taxon>
        <taxon>Schizophyllum</taxon>
    </lineage>
</organism>
<protein>
    <submittedName>
        <fullName evidence="3">Uncharacterized protein</fullName>
    </submittedName>
</protein>
<dbReference type="PRINTS" id="PR00633">
    <property type="entry name" value="RCCNDNSATION"/>
</dbReference>
<evidence type="ECO:0000256" key="2">
    <source>
        <dbReference type="SAM" id="MobiDB-lite"/>
    </source>
</evidence>
<gene>
    <name evidence="3" type="ORF">SCHCODRAFT_256079</name>
</gene>
<dbReference type="PROSITE" id="PS50012">
    <property type="entry name" value="RCC1_3"/>
    <property type="match status" value="1"/>
</dbReference>
<reference evidence="3 4" key="1">
    <citation type="journal article" date="2010" name="Nat. Biotechnol.">
        <title>Genome sequence of the model mushroom Schizophyllum commune.</title>
        <authorList>
            <person name="Ohm R.A."/>
            <person name="de Jong J.F."/>
            <person name="Lugones L.G."/>
            <person name="Aerts A."/>
            <person name="Kothe E."/>
            <person name="Stajich J.E."/>
            <person name="de Vries R.P."/>
            <person name="Record E."/>
            <person name="Levasseur A."/>
            <person name="Baker S.E."/>
            <person name="Bartholomew K.A."/>
            <person name="Coutinho P.M."/>
            <person name="Erdmann S."/>
            <person name="Fowler T.J."/>
            <person name="Gathman A.C."/>
            <person name="Lombard V."/>
            <person name="Henrissat B."/>
            <person name="Knabe N."/>
            <person name="Kuees U."/>
            <person name="Lilly W.W."/>
            <person name="Lindquist E."/>
            <person name="Lucas S."/>
            <person name="Magnuson J.K."/>
            <person name="Piumi F."/>
            <person name="Raudaskoski M."/>
            <person name="Salamov A."/>
            <person name="Schmutz J."/>
            <person name="Schwarze F.W.M.R."/>
            <person name="vanKuyk P.A."/>
            <person name="Horton J.S."/>
            <person name="Grigoriev I.V."/>
            <person name="Woesten H.A.B."/>
        </authorList>
    </citation>
    <scope>NUCLEOTIDE SEQUENCE [LARGE SCALE GENOMIC DNA]</scope>
    <source>
        <strain evidence="4">H4-8 / FGSC 9210</strain>
    </source>
</reference>
<dbReference type="GeneID" id="9595730"/>
<name>D8PWK2_SCHCM</name>
<dbReference type="AlphaFoldDB" id="D8PWK2"/>
<dbReference type="HOGENOM" id="CLU_021989_0_0_1"/>
<dbReference type="OrthoDB" id="10256179at2759"/>
<dbReference type="eggNOG" id="KOG1426">
    <property type="taxonomic scope" value="Eukaryota"/>
</dbReference>
<dbReference type="PANTHER" id="PTHR47563:SF1">
    <property type="entry name" value="PROTEIN FMP25, MITOCHONDRIAL"/>
    <property type="match status" value="1"/>
</dbReference>
<dbReference type="SUPFAM" id="SSF50985">
    <property type="entry name" value="RCC1/BLIP-II"/>
    <property type="match status" value="1"/>
</dbReference>
<keyword evidence="4" id="KW-1185">Reference proteome</keyword>
<dbReference type="Gene3D" id="2.130.10.30">
    <property type="entry name" value="Regulator of chromosome condensation 1/beta-lactamase-inhibitor protein II"/>
    <property type="match status" value="1"/>
</dbReference>
<dbReference type="OMA" id="YDQPHEI"/>
<dbReference type="VEuPathDB" id="FungiDB:SCHCODRAFT_02606487"/>
<dbReference type="InterPro" id="IPR000408">
    <property type="entry name" value="Reg_chr_condens"/>
</dbReference>
<dbReference type="PROSITE" id="PS00626">
    <property type="entry name" value="RCC1_2"/>
    <property type="match status" value="1"/>
</dbReference>
<feature type="repeat" description="RCC1" evidence="1">
    <location>
        <begin position="360"/>
        <end position="420"/>
    </location>
</feature>
<dbReference type="EMBL" id="GL377303">
    <property type="protein sequence ID" value="EFJ00228.1"/>
    <property type="molecule type" value="Genomic_DNA"/>
</dbReference>
<accession>D8PWK2</accession>
<dbReference type="RefSeq" id="XP_003035130.1">
    <property type="nucleotide sequence ID" value="XM_003035084.1"/>
</dbReference>
<feature type="region of interest" description="Disordered" evidence="2">
    <location>
        <begin position="61"/>
        <end position="81"/>
    </location>
</feature>
<evidence type="ECO:0000313" key="4">
    <source>
        <dbReference type="Proteomes" id="UP000007431"/>
    </source>
</evidence>
<dbReference type="InParanoid" id="D8PWK2"/>
<dbReference type="GO" id="GO:0034551">
    <property type="term" value="P:mitochondrial respiratory chain complex III assembly"/>
    <property type="evidence" value="ECO:0007669"/>
    <property type="project" value="TreeGrafter"/>
</dbReference>
<dbReference type="InterPro" id="IPR053245">
    <property type="entry name" value="MitoProcess-Associated"/>
</dbReference>
<dbReference type="Pfam" id="PF00415">
    <property type="entry name" value="RCC1"/>
    <property type="match status" value="1"/>
</dbReference>
<sequence length="582" mass="62232">MFRRAVSSSLRSQARALTTSATRTRAGRASLAAGSAALAGGVALYASTNTLWNDAPANENFQALDGNEAGSSETIEDVPQPSKVTELNPDVLETFVWGSNKSKTLDPEQAESLRLPSLANWLNGVALRDLALHESYGACVDAKGDVYQWGEGYSGAEGQKDARPAATLRGKNIVQLQLTESRLFALSSSGKVYVLPASAEKQALPNPPSRPSWLGAQLWSDATTIDYEELAPKQALKRGERFTSIAAGDDHLLALTSQGRTFAHPVTKAANTCGQLGFRRFEVPDPASPSQALQVELRARSPNMSLLQGAGPSSSDNLVAFDETDIRWCPYLFEVPALRGIEMAQIAAGKRSSFARTKDGRVLAWGANEAGQLGLGRTVNLDVVTVPTEVVLWAATPQRTRTKCLDVAAGGNLTCFTVEREDAQAPKTVEVLMCGDGQWGGLGGNNYSTAQSTPLRARNVSGLAEYDDATGAMQPIGPRDVAVSPTGHVLLTLNTAASNPTAGKDLVVWGRNHTYELGTGRMKSLPAPTTLFTPEGARVMLRQQKAKEVRALDGSVWKRNVEVVQHAAVGYNSSVVYWRIAQ</sequence>
<dbReference type="STRING" id="578458.D8PWK2"/>
<evidence type="ECO:0000256" key="1">
    <source>
        <dbReference type="PROSITE-ProRule" id="PRU00235"/>
    </source>
</evidence>
<dbReference type="PANTHER" id="PTHR47563">
    <property type="entry name" value="PROTEIN FMP25, MITOCHONDRIAL"/>
    <property type="match status" value="1"/>
</dbReference>